<sequence length="408" mass="45001">MSSDKRNLIIMWIANFLVSSSLTMIMPFLSLYIDSMGEYSTEYVTQWAGLIFGITFLTAFIFSPIWGRIGDRYGFKPVLLLTGFGISASLFLMGLMNSVYELFFLRFFMGIVTGFIPLSLAMISKQTPKNQVGEVLGILQTGGVTGTLFGPLIGGFLADLVGFKFTFIYTSFTIFIAALFVIFGVKEKKVAKEQKEKQHQYSSKEVFGLIIHNKVLLSVMIISLLTQVAVMSIQPLLAVYVNLLADTNNAALFAGITFSATGFGNLIATRKWGRLGDRIGYEKVMLMLLIGGAIVFIPQALVTSLWQLILLRFLFGMAIGGIIPCMTAFIRQVAPVEIQGEVNGYNVSFRFLGNVLGPTLGGFISGFIGISSVFYVTSAILFIAFLLLTWSVKHEHNKKEHKGFSTSH</sequence>
<dbReference type="SUPFAM" id="SSF103473">
    <property type="entry name" value="MFS general substrate transporter"/>
    <property type="match status" value="1"/>
</dbReference>
<keyword evidence="2" id="KW-0813">Transport</keyword>
<feature type="transmembrane region" description="Helical" evidence="7">
    <location>
        <begin position="102"/>
        <end position="123"/>
    </location>
</feature>
<evidence type="ECO:0000256" key="1">
    <source>
        <dbReference type="ARBA" id="ARBA00004651"/>
    </source>
</evidence>
<dbReference type="Pfam" id="PF07690">
    <property type="entry name" value="MFS_1"/>
    <property type="match status" value="1"/>
</dbReference>
<dbReference type="InterPro" id="IPR020846">
    <property type="entry name" value="MFS_dom"/>
</dbReference>
<evidence type="ECO:0000313" key="10">
    <source>
        <dbReference type="Proteomes" id="UP001208656"/>
    </source>
</evidence>
<feature type="transmembrane region" description="Helical" evidence="7">
    <location>
        <begin position="250"/>
        <end position="268"/>
    </location>
</feature>
<feature type="transmembrane region" description="Helical" evidence="7">
    <location>
        <begin position="374"/>
        <end position="392"/>
    </location>
</feature>
<dbReference type="PROSITE" id="PS50850">
    <property type="entry name" value="MFS"/>
    <property type="match status" value="1"/>
</dbReference>
<dbReference type="PANTHER" id="PTHR43414">
    <property type="entry name" value="MULTIDRUG RESISTANCE PROTEIN MDTG"/>
    <property type="match status" value="1"/>
</dbReference>
<dbReference type="InterPro" id="IPR001958">
    <property type="entry name" value="Tet-R_TetA/multi-R_MdtG-like"/>
</dbReference>
<dbReference type="EMBL" id="JAOUSE010000043">
    <property type="protein sequence ID" value="MCU9595219.1"/>
    <property type="molecule type" value="Genomic_DNA"/>
</dbReference>
<feature type="transmembrane region" description="Helical" evidence="7">
    <location>
        <begin position="135"/>
        <end position="157"/>
    </location>
</feature>
<evidence type="ECO:0000256" key="7">
    <source>
        <dbReference type="SAM" id="Phobius"/>
    </source>
</evidence>
<feature type="transmembrane region" description="Helical" evidence="7">
    <location>
        <begin position="163"/>
        <end position="185"/>
    </location>
</feature>
<feature type="transmembrane region" description="Helical" evidence="7">
    <location>
        <begin position="351"/>
        <end position="368"/>
    </location>
</feature>
<dbReference type="Gene3D" id="1.20.1250.20">
    <property type="entry name" value="MFS general substrate transporter like domains"/>
    <property type="match status" value="2"/>
</dbReference>
<evidence type="ECO:0000256" key="5">
    <source>
        <dbReference type="ARBA" id="ARBA00022989"/>
    </source>
</evidence>
<feature type="transmembrane region" description="Helical" evidence="7">
    <location>
        <begin position="206"/>
        <end position="230"/>
    </location>
</feature>
<dbReference type="InterPro" id="IPR036259">
    <property type="entry name" value="MFS_trans_sf"/>
</dbReference>
<comment type="subcellular location">
    <subcellularLocation>
        <location evidence="1">Cell membrane</location>
        <topology evidence="1">Multi-pass membrane protein</topology>
    </subcellularLocation>
</comment>
<feature type="transmembrane region" description="Helical" evidence="7">
    <location>
        <begin position="308"/>
        <end position="330"/>
    </location>
</feature>
<feature type="transmembrane region" description="Helical" evidence="7">
    <location>
        <begin position="45"/>
        <end position="66"/>
    </location>
</feature>
<keyword evidence="10" id="KW-1185">Reference proteome</keyword>
<keyword evidence="5 7" id="KW-1133">Transmembrane helix</keyword>
<dbReference type="PANTHER" id="PTHR43414:SF3">
    <property type="entry name" value="LMO2377 PROTEIN"/>
    <property type="match status" value="1"/>
</dbReference>
<proteinExistence type="predicted"/>
<dbReference type="Proteomes" id="UP001208656">
    <property type="component" value="Unassembled WGS sequence"/>
</dbReference>
<organism evidence="9 10">
    <name type="scientific">Pallidibacillus thermolactis</name>
    <dbReference type="NCBI Taxonomy" id="251051"/>
    <lineage>
        <taxon>Bacteria</taxon>
        <taxon>Bacillati</taxon>
        <taxon>Bacillota</taxon>
        <taxon>Bacilli</taxon>
        <taxon>Bacillales</taxon>
        <taxon>Bacillaceae</taxon>
        <taxon>Pallidibacillus</taxon>
    </lineage>
</organism>
<feature type="domain" description="Major facilitator superfamily (MFS) profile" evidence="8">
    <location>
        <begin position="7"/>
        <end position="396"/>
    </location>
</feature>
<feature type="transmembrane region" description="Helical" evidence="7">
    <location>
        <begin position="280"/>
        <end position="302"/>
    </location>
</feature>
<keyword evidence="3" id="KW-1003">Cell membrane</keyword>
<name>A0ABT2WHQ5_9BACI</name>
<keyword evidence="4 7" id="KW-0812">Transmembrane</keyword>
<evidence type="ECO:0000256" key="2">
    <source>
        <dbReference type="ARBA" id="ARBA00022448"/>
    </source>
</evidence>
<gene>
    <name evidence="9" type="ORF">OEV82_12295</name>
</gene>
<evidence type="ECO:0000313" key="9">
    <source>
        <dbReference type="EMBL" id="MCU9595219.1"/>
    </source>
</evidence>
<evidence type="ECO:0000259" key="8">
    <source>
        <dbReference type="PROSITE" id="PS50850"/>
    </source>
</evidence>
<reference evidence="9 10" key="1">
    <citation type="submission" date="2022-10" db="EMBL/GenBank/DDBJ databases">
        <title>Description of Fervidibacillus gen. nov. in the family Fervidibacillaceae fam. nov. with two species, Fervidibacillus albus sp. nov., and Fervidibacillus halotolerans sp. nov., isolated from tidal flat sediments.</title>
        <authorList>
            <person name="Kwon K.K."/>
            <person name="Yang S.-H."/>
        </authorList>
    </citation>
    <scope>NUCLEOTIDE SEQUENCE [LARGE SCALE GENOMIC DNA]</scope>
    <source>
        <strain evidence="9 10">DSM 23332</strain>
    </source>
</reference>
<dbReference type="PRINTS" id="PR01035">
    <property type="entry name" value="TCRTETA"/>
</dbReference>
<dbReference type="InterPro" id="IPR011701">
    <property type="entry name" value="MFS"/>
</dbReference>
<keyword evidence="6 7" id="KW-0472">Membrane</keyword>
<feature type="transmembrane region" description="Helical" evidence="7">
    <location>
        <begin position="12"/>
        <end position="33"/>
    </location>
</feature>
<feature type="transmembrane region" description="Helical" evidence="7">
    <location>
        <begin position="78"/>
        <end position="96"/>
    </location>
</feature>
<evidence type="ECO:0000256" key="3">
    <source>
        <dbReference type="ARBA" id="ARBA00022475"/>
    </source>
</evidence>
<accession>A0ABT2WHQ5</accession>
<evidence type="ECO:0000256" key="6">
    <source>
        <dbReference type="ARBA" id="ARBA00023136"/>
    </source>
</evidence>
<protein>
    <submittedName>
        <fullName evidence="9">MFS transporter</fullName>
    </submittedName>
</protein>
<evidence type="ECO:0000256" key="4">
    <source>
        <dbReference type="ARBA" id="ARBA00022692"/>
    </source>
</evidence>
<comment type="caution">
    <text evidence="9">The sequence shown here is derived from an EMBL/GenBank/DDBJ whole genome shotgun (WGS) entry which is preliminary data.</text>
</comment>